<dbReference type="EMBL" id="KM974184">
    <property type="protein sequence ID" value="AIX13187.1"/>
    <property type="molecule type" value="Genomic_DNA"/>
</dbReference>
<dbReference type="KEGG" id="vg:24724931"/>
<sequence>MMYLTGEQAIH</sequence>
<gene>
    <name evidence="1" type="ORF">YH6_034</name>
</gene>
<protein>
    <submittedName>
        <fullName evidence="1">Uncharacterized protein</fullName>
    </submittedName>
</protein>
<evidence type="ECO:0000313" key="1">
    <source>
        <dbReference type="EMBL" id="AIX13187.1"/>
    </source>
</evidence>
<dbReference type="RefSeq" id="YP_009152534.1">
    <property type="nucleotide sequence ID" value="NC_027388.1"/>
</dbReference>
<evidence type="ECO:0000313" key="2">
    <source>
        <dbReference type="Proteomes" id="UP000030328"/>
    </source>
</evidence>
<accession>A0A0A0YRH7</accession>
<dbReference type="Proteomes" id="UP000030328">
    <property type="component" value="Segment"/>
</dbReference>
<name>A0A0A0YRH7_9CAUD</name>
<keyword evidence="2" id="KW-1185">Reference proteome</keyword>
<proteinExistence type="predicted"/>
<reference evidence="1 2" key="1">
    <citation type="submission" date="2014-10" db="EMBL/GenBank/DDBJ databases">
        <authorList>
            <person name="Yang M."/>
            <person name="Han W."/>
        </authorList>
    </citation>
    <scope>NUCLEOTIDE SEQUENCE [LARGE SCALE GENOMIC DNA]</scope>
</reference>
<dbReference type="GeneID" id="24724931"/>
<organism evidence="1 2">
    <name type="scientific">Pseudomonas phage YH6</name>
    <dbReference type="NCBI Taxonomy" id="1566995"/>
    <lineage>
        <taxon>Viruses</taxon>
        <taxon>Duplodnaviria</taxon>
        <taxon>Heunggongvirae</taxon>
        <taxon>Uroviricota</taxon>
        <taxon>Caudoviricetes</taxon>
        <taxon>Schitoviridae</taxon>
        <taxon>Migulavirinae</taxon>
        <taxon>Litunavirus</taxon>
        <taxon>Litunavirus Yh6</taxon>
    </lineage>
</organism>